<dbReference type="InParanoid" id="S2J4Y8"/>
<gene>
    <name evidence="1" type="ORF">HMPREF1544_08508</name>
</gene>
<dbReference type="OrthoDB" id="2283214at2759"/>
<protein>
    <submittedName>
        <fullName evidence="1">Uncharacterized protein</fullName>
    </submittedName>
</protein>
<evidence type="ECO:0000313" key="1">
    <source>
        <dbReference type="EMBL" id="EPB84709.1"/>
    </source>
</evidence>
<sequence length="76" mass="8570">MLFGQQYFEIETSTSLLLNKDWTHELQVKFAYAQVLTGGANLLIENNVEAAYDRAKLVDIHRECSTSSSSIFTSSH</sequence>
<evidence type="ECO:0000313" key="2">
    <source>
        <dbReference type="Proteomes" id="UP000014254"/>
    </source>
</evidence>
<accession>S2J4Y8</accession>
<dbReference type="AlphaFoldDB" id="S2J4Y8"/>
<proteinExistence type="predicted"/>
<name>S2J4Y8_MUCC1</name>
<keyword evidence="2" id="KW-1185">Reference proteome</keyword>
<organism evidence="1 2">
    <name type="scientific">Mucor circinelloides f. circinelloides (strain 1006PhL)</name>
    <name type="common">Mucormycosis agent</name>
    <name type="synonym">Calyptromyces circinelloides</name>
    <dbReference type="NCBI Taxonomy" id="1220926"/>
    <lineage>
        <taxon>Eukaryota</taxon>
        <taxon>Fungi</taxon>
        <taxon>Fungi incertae sedis</taxon>
        <taxon>Mucoromycota</taxon>
        <taxon>Mucoromycotina</taxon>
        <taxon>Mucoromycetes</taxon>
        <taxon>Mucorales</taxon>
        <taxon>Mucorineae</taxon>
        <taxon>Mucoraceae</taxon>
        <taxon>Mucor</taxon>
    </lineage>
</organism>
<dbReference type="EMBL" id="KE124031">
    <property type="protein sequence ID" value="EPB84709.1"/>
    <property type="molecule type" value="Genomic_DNA"/>
</dbReference>
<dbReference type="VEuPathDB" id="FungiDB:HMPREF1544_08508"/>
<dbReference type="Proteomes" id="UP000014254">
    <property type="component" value="Unassembled WGS sequence"/>
</dbReference>
<reference evidence="2" key="1">
    <citation type="submission" date="2013-05" db="EMBL/GenBank/DDBJ databases">
        <title>The Genome sequence of Mucor circinelloides f. circinelloides 1006PhL.</title>
        <authorList>
            <consortium name="The Broad Institute Genomics Platform"/>
            <person name="Cuomo C."/>
            <person name="Earl A."/>
            <person name="Findley K."/>
            <person name="Lee S.C."/>
            <person name="Walker B."/>
            <person name="Young S."/>
            <person name="Zeng Q."/>
            <person name="Gargeya S."/>
            <person name="Fitzgerald M."/>
            <person name="Haas B."/>
            <person name="Abouelleil A."/>
            <person name="Allen A.W."/>
            <person name="Alvarado L."/>
            <person name="Arachchi H.M."/>
            <person name="Berlin A.M."/>
            <person name="Chapman S.B."/>
            <person name="Gainer-Dewar J."/>
            <person name="Goldberg J."/>
            <person name="Griggs A."/>
            <person name="Gujja S."/>
            <person name="Hansen M."/>
            <person name="Howarth C."/>
            <person name="Imamovic A."/>
            <person name="Ireland A."/>
            <person name="Larimer J."/>
            <person name="McCowan C."/>
            <person name="Murphy C."/>
            <person name="Pearson M."/>
            <person name="Poon T.W."/>
            <person name="Priest M."/>
            <person name="Roberts A."/>
            <person name="Saif S."/>
            <person name="Shea T."/>
            <person name="Sisk P."/>
            <person name="Sykes S."/>
            <person name="Wortman J."/>
            <person name="Nusbaum C."/>
            <person name="Birren B."/>
        </authorList>
    </citation>
    <scope>NUCLEOTIDE SEQUENCE [LARGE SCALE GENOMIC DNA]</scope>
    <source>
        <strain evidence="2">1006PhL</strain>
    </source>
</reference>